<comment type="caution">
    <text evidence="2">The sequence shown here is derived from an EMBL/GenBank/DDBJ whole genome shotgun (WGS) entry which is preliminary data.</text>
</comment>
<dbReference type="InterPro" id="IPR021523">
    <property type="entry name" value="DUF3187"/>
</dbReference>
<dbReference type="Proteomes" id="UP000278792">
    <property type="component" value="Unassembled WGS sequence"/>
</dbReference>
<dbReference type="RefSeq" id="WP_123782133.1">
    <property type="nucleotide sequence ID" value="NZ_RKIK01000028.1"/>
</dbReference>
<evidence type="ECO:0000313" key="3">
    <source>
        <dbReference type="Proteomes" id="UP000278792"/>
    </source>
</evidence>
<sequence>MGKIFVCAASSWLVAINSFAYEVPSTQFGPLHTYAQSPFITNGLAPQLRSGFSMPNKAIELNASLAFASIWANNHLYELDYYQNQLHLNGKWQISETWQWEIAYRINHAGNNSLDSLTIAFHDWFSIDQNGRDQVDNDRYIISAPSYGIDEKDFRGDIISQGVYSYLQYQLYQHDNHGLSIGLSLYYSDLGSGFFAHSDWEQALQLNYGFLTGNHAIDVTLSQTFRDVPTNFDQMPYVDNNWFVGGSYRYQWYQNHYLVLQLGVYEGISEADDEFAKVSTDVTLGYRFEMEQSALEFSVIENMINADNSTDIAFTFAYRYRYGGSN</sequence>
<evidence type="ECO:0000256" key="1">
    <source>
        <dbReference type="SAM" id="SignalP"/>
    </source>
</evidence>
<dbReference type="EMBL" id="RKIK01000028">
    <property type="protein sequence ID" value="ROV60019.1"/>
    <property type="molecule type" value="Genomic_DNA"/>
</dbReference>
<reference evidence="2 3" key="1">
    <citation type="submission" date="2018-11" db="EMBL/GenBank/DDBJ databases">
        <title>Vibrio ponticus strain CAIM 1751 pathogenic for the snapper Lutjanus guttatus.</title>
        <authorList>
            <person name="Soto-Rodriguez S."/>
            <person name="Lozano-Olvera R."/>
            <person name="Gomez-Gil B."/>
        </authorList>
    </citation>
    <scope>NUCLEOTIDE SEQUENCE [LARGE SCALE GENOMIC DNA]</scope>
    <source>
        <strain evidence="2 3">CAIM 1751</strain>
    </source>
</reference>
<accession>A0A3N3E064</accession>
<keyword evidence="1" id="KW-0732">Signal</keyword>
<proteinExistence type="predicted"/>
<organism evidence="2 3">
    <name type="scientific">Vibrio ponticus</name>
    <dbReference type="NCBI Taxonomy" id="265668"/>
    <lineage>
        <taxon>Bacteria</taxon>
        <taxon>Pseudomonadati</taxon>
        <taxon>Pseudomonadota</taxon>
        <taxon>Gammaproteobacteria</taxon>
        <taxon>Vibrionales</taxon>
        <taxon>Vibrionaceae</taxon>
        <taxon>Vibrio</taxon>
    </lineage>
</organism>
<dbReference type="Pfam" id="PF11383">
    <property type="entry name" value="DUF3187"/>
    <property type="match status" value="1"/>
</dbReference>
<dbReference type="AlphaFoldDB" id="A0A3N3E064"/>
<gene>
    <name evidence="2" type="ORF">EGH82_11195</name>
</gene>
<feature type="chain" id="PRO_5018238979" evidence="1">
    <location>
        <begin position="21"/>
        <end position="326"/>
    </location>
</feature>
<name>A0A3N3E064_9VIBR</name>
<evidence type="ECO:0000313" key="2">
    <source>
        <dbReference type="EMBL" id="ROV60019.1"/>
    </source>
</evidence>
<protein>
    <submittedName>
        <fullName evidence="2">DUF3187 family protein</fullName>
    </submittedName>
</protein>
<feature type="signal peptide" evidence="1">
    <location>
        <begin position="1"/>
        <end position="20"/>
    </location>
</feature>